<keyword evidence="2" id="KW-1185">Reference proteome</keyword>
<evidence type="ECO:0000313" key="2">
    <source>
        <dbReference type="Proteomes" id="UP001058074"/>
    </source>
</evidence>
<evidence type="ECO:0000313" key="1">
    <source>
        <dbReference type="EMBL" id="GKX68014.1"/>
    </source>
</evidence>
<reference evidence="1" key="1">
    <citation type="journal article" date="2025" name="Int. J. Syst. Evol. Microbiol.">
        <title>Inconstantimicrobium mannanitabidum sp. nov., a novel member of the family Clostridiaceae isolated from anoxic soil under the treatment of reductive soil disinfestation.</title>
        <authorList>
            <person name="Ueki A."/>
            <person name="Tonouchi A."/>
            <person name="Honma S."/>
            <person name="Kaku N."/>
            <person name="Ueki K."/>
        </authorList>
    </citation>
    <scope>NUCLEOTIDE SEQUENCE</scope>
    <source>
        <strain evidence="1">TW13</strain>
    </source>
</reference>
<organism evidence="1 2">
    <name type="scientific">Inconstantimicrobium mannanitabidum</name>
    <dbReference type="NCBI Taxonomy" id="1604901"/>
    <lineage>
        <taxon>Bacteria</taxon>
        <taxon>Bacillati</taxon>
        <taxon>Bacillota</taxon>
        <taxon>Clostridia</taxon>
        <taxon>Eubacteriales</taxon>
        <taxon>Clostridiaceae</taxon>
        <taxon>Inconstantimicrobium</taxon>
    </lineage>
</organism>
<protein>
    <submittedName>
        <fullName evidence="1">Uncharacterized protein</fullName>
    </submittedName>
</protein>
<dbReference type="Proteomes" id="UP001058074">
    <property type="component" value="Unassembled WGS sequence"/>
</dbReference>
<name>A0ACB5RG01_9CLOT</name>
<gene>
    <name evidence="1" type="ORF">rsdtw13_32720</name>
</gene>
<comment type="caution">
    <text evidence="1">The sequence shown here is derived from an EMBL/GenBank/DDBJ whole genome shotgun (WGS) entry which is preliminary data.</text>
</comment>
<accession>A0ACB5RG01</accession>
<sequence>MINLKRALKAVFVLVFVMLIHTQVASAAPNSSWNTVSVAKVNANTVQVKGYFYNAGTSRYYGVNNFYINIKDVNGRSFYTTISNTDLNKVSVKPKSKVLYTFNIKVYNLQRYNFRQWFVADNFKFKYDEPITAWRTTSIIKTSANNVQVKGYFYNTGTSKYYGIKNFYVNIKDANGRSFYTTINNAELSKITVDAKHQVSYTFNIKVYNLKNYDLKKSLLTCRFNYSW</sequence>
<dbReference type="EMBL" id="BROD01000001">
    <property type="protein sequence ID" value="GKX68014.1"/>
    <property type="molecule type" value="Genomic_DNA"/>
</dbReference>
<proteinExistence type="predicted"/>